<dbReference type="EMBL" id="GL983589">
    <property type="protein sequence ID" value="EGR32724.1"/>
    <property type="molecule type" value="Genomic_DNA"/>
</dbReference>
<dbReference type="Pfam" id="PF00378">
    <property type="entry name" value="ECH_1"/>
    <property type="match status" value="1"/>
</dbReference>
<comment type="subcellular location">
    <subcellularLocation>
        <location evidence="1">Peroxisome</location>
    </subcellularLocation>
</comment>
<dbReference type="AlphaFoldDB" id="G0QPY3"/>
<name>G0QPY3_ICHMU</name>
<dbReference type="InParanoid" id="G0QPY3"/>
<dbReference type="InterPro" id="IPR051053">
    <property type="entry name" value="ECH/Chromodomain_protein"/>
</dbReference>
<sequence length="274" mass="31072">MYDIEALKQEQIKENSVIKDLNQNGVLTITLNRQSRLNSLQIGMYALITNFLDEANKNPQIKVVILKGKGKHFCAGNDLQNFDTITNDKENQKKSSIFISQNILIPFCQAFINLNKPLIAVVQGACIGVAFNLLALCDEVYITSDSFFQAPLVKLAQGPEMCSSYFFPKIFGYQQAFEIIVGAKKLSSSDLEKFKMVNGVFNTYQEALDVSNRRATQICDQDQESVIEAKKLMRLDRDILNKTNIDENLNLQIRWSSDKLIPTIMKFYCGKSRL</sequence>
<dbReference type="RefSeq" id="XP_004036710.1">
    <property type="nucleotide sequence ID" value="XM_004036662.1"/>
</dbReference>
<dbReference type="GeneID" id="14908888"/>
<keyword evidence="3 4" id="KW-0413">Isomerase</keyword>
<dbReference type="GO" id="GO:0004165">
    <property type="term" value="F:delta(3)-delta(2)-enoyl-CoA isomerase activity"/>
    <property type="evidence" value="ECO:0007669"/>
    <property type="project" value="UniProtKB-EC"/>
</dbReference>
<dbReference type="SUPFAM" id="SSF52096">
    <property type="entry name" value="ClpP/crotonase"/>
    <property type="match status" value="1"/>
</dbReference>
<dbReference type="OrthoDB" id="409763at2759"/>
<dbReference type="OMA" id="FQAIMDF"/>
<dbReference type="Gene3D" id="3.90.226.10">
    <property type="entry name" value="2-enoyl-CoA Hydratase, Chain A, domain 1"/>
    <property type="match status" value="1"/>
</dbReference>
<dbReference type="InterPro" id="IPR029045">
    <property type="entry name" value="ClpP/crotonase-like_dom_sf"/>
</dbReference>
<dbReference type="CDD" id="cd06558">
    <property type="entry name" value="crotonase-like"/>
    <property type="match status" value="1"/>
</dbReference>
<proteinExistence type="predicted"/>
<dbReference type="PANTHER" id="PTHR43684:SF1">
    <property type="entry name" value="ENOYL-COA DELTA ISOMERASE 2"/>
    <property type="match status" value="1"/>
</dbReference>
<dbReference type="eggNOG" id="KOG0016">
    <property type="taxonomic scope" value="Eukaryota"/>
</dbReference>
<dbReference type="STRING" id="857967.G0QPY3"/>
<dbReference type="PANTHER" id="PTHR43684">
    <property type="match status" value="1"/>
</dbReference>
<keyword evidence="2" id="KW-0576">Peroxisome</keyword>
<dbReference type="EC" id="5.3.3.8" evidence="4"/>
<dbReference type="GO" id="GO:0005777">
    <property type="term" value="C:peroxisome"/>
    <property type="evidence" value="ECO:0007669"/>
    <property type="project" value="UniProtKB-SubCell"/>
</dbReference>
<reference evidence="4 5" key="1">
    <citation type="submission" date="2011-07" db="EMBL/GenBank/DDBJ databases">
        <authorList>
            <person name="Coyne R."/>
            <person name="Brami D."/>
            <person name="Johnson J."/>
            <person name="Hostetler J."/>
            <person name="Hannick L."/>
            <person name="Clark T."/>
            <person name="Cassidy-Hanley D."/>
            <person name="Inman J."/>
        </authorList>
    </citation>
    <scope>NUCLEOTIDE SEQUENCE [LARGE SCALE GENOMIC DNA]</scope>
    <source>
        <strain evidence="4 5">G5</strain>
    </source>
</reference>
<evidence type="ECO:0000313" key="5">
    <source>
        <dbReference type="Proteomes" id="UP000008983"/>
    </source>
</evidence>
<evidence type="ECO:0000256" key="3">
    <source>
        <dbReference type="ARBA" id="ARBA00023235"/>
    </source>
</evidence>
<dbReference type="InterPro" id="IPR001753">
    <property type="entry name" value="Enoyl-CoA_hydra/iso"/>
</dbReference>
<dbReference type="Proteomes" id="UP000008983">
    <property type="component" value="Unassembled WGS sequence"/>
</dbReference>
<protein>
    <submittedName>
        <fullName evidence="4">Peroxisomal trans-enoyl isomerase, putative</fullName>
        <ecNumber evidence="4">5.3.3.8</ecNumber>
    </submittedName>
</protein>
<evidence type="ECO:0000313" key="4">
    <source>
        <dbReference type="EMBL" id="EGR32724.1"/>
    </source>
</evidence>
<evidence type="ECO:0000256" key="2">
    <source>
        <dbReference type="ARBA" id="ARBA00023140"/>
    </source>
</evidence>
<keyword evidence="5" id="KW-1185">Reference proteome</keyword>
<evidence type="ECO:0000256" key="1">
    <source>
        <dbReference type="ARBA" id="ARBA00004275"/>
    </source>
</evidence>
<organism evidence="4 5">
    <name type="scientific">Ichthyophthirius multifiliis</name>
    <name type="common">White spot disease agent</name>
    <name type="synonym">Ich</name>
    <dbReference type="NCBI Taxonomy" id="5932"/>
    <lineage>
        <taxon>Eukaryota</taxon>
        <taxon>Sar</taxon>
        <taxon>Alveolata</taxon>
        <taxon>Ciliophora</taxon>
        <taxon>Intramacronucleata</taxon>
        <taxon>Oligohymenophorea</taxon>
        <taxon>Hymenostomatida</taxon>
        <taxon>Ophryoglenina</taxon>
        <taxon>Ichthyophthirius</taxon>
    </lineage>
</organism>
<accession>G0QPY3</accession>
<gene>
    <name evidence="4" type="ORF">IMG5_072680</name>
</gene>